<organism evidence="2 3">
    <name type="scientific">Amycolatopsis cynarae</name>
    <dbReference type="NCBI Taxonomy" id="2995223"/>
    <lineage>
        <taxon>Bacteria</taxon>
        <taxon>Bacillati</taxon>
        <taxon>Actinomycetota</taxon>
        <taxon>Actinomycetes</taxon>
        <taxon>Pseudonocardiales</taxon>
        <taxon>Pseudonocardiaceae</taxon>
        <taxon>Amycolatopsis</taxon>
    </lineage>
</organism>
<gene>
    <name evidence="2" type="ORF">ORV05_22680</name>
</gene>
<keyword evidence="1" id="KW-1133">Transmembrane helix</keyword>
<protein>
    <submittedName>
        <fullName evidence="2">Uncharacterized protein</fullName>
    </submittedName>
</protein>
<keyword evidence="3" id="KW-1185">Reference proteome</keyword>
<proteinExistence type="predicted"/>
<sequence>MTNSTSTKEHAMTGKNTTAERGYVRPVLWLLLVISGVANVVTSASIPNVLVGIGFGLLTMVFGTALVVHHYRHRRD</sequence>
<keyword evidence="1" id="KW-0812">Transmembrane</keyword>
<reference evidence="2" key="1">
    <citation type="submission" date="2022-11" db="EMBL/GenBank/DDBJ databases">
        <authorList>
            <person name="Mo P."/>
        </authorList>
    </citation>
    <scope>NUCLEOTIDE SEQUENCE</scope>
    <source>
        <strain evidence="2">HUAS 11-8</strain>
    </source>
</reference>
<evidence type="ECO:0000313" key="2">
    <source>
        <dbReference type="EMBL" id="WAL63794.1"/>
    </source>
</evidence>
<dbReference type="Proteomes" id="UP001163203">
    <property type="component" value="Chromosome"/>
</dbReference>
<name>A0ABY7AVQ6_9PSEU</name>
<dbReference type="RefSeq" id="WP_268754037.1">
    <property type="nucleotide sequence ID" value="NZ_CP113836.1"/>
</dbReference>
<dbReference type="EMBL" id="CP113836">
    <property type="protein sequence ID" value="WAL63794.1"/>
    <property type="molecule type" value="Genomic_DNA"/>
</dbReference>
<keyword evidence="1" id="KW-0472">Membrane</keyword>
<evidence type="ECO:0000313" key="3">
    <source>
        <dbReference type="Proteomes" id="UP001163203"/>
    </source>
</evidence>
<accession>A0ABY7AVQ6</accession>
<feature type="transmembrane region" description="Helical" evidence="1">
    <location>
        <begin position="52"/>
        <end position="71"/>
    </location>
</feature>
<feature type="transmembrane region" description="Helical" evidence="1">
    <location>
        <begin position="27"/>
        <end position="46"/>
    </location>
</feature>
<evidence type="ECO:0000256" key="1">
    <source>
        <dbReference type="SAM" id="Phobius"/>
    </source>
</evidence>